<dbReference type="RefSeq" id="WP_377512159.1">
    <property type="nucleotide sequence ID" value="NZ_JBHULU010000037.1"/>
</dbReference>
<reference evidence="2" key="1">
    <citation type="journal article" date="2019" name="Int. J. Syst. Evol. Microbiol.">
        <title>The Global Catalogue of Microorganisms (GCM) 10K type strain sequencing project: providing services to taxonomists for standard genome sequencing and annotation.</title>
        <authorList>
            <consortium name="The Broad Institute Genomics Platform"/>
            <consortium name="The Broad Institute Genome Sequencing Center for Infectious Disease"/>
            <person name="Wu L."/>
            <person name="Ma J."/>
        </authorList>
    </citation>
    <scope>NUCLEOTIDE SEQUENCE [LARGE SCALE GENOMIC DNA]</scope>
    <source>
        <strain evidence="2">KCTC 42498</strain>
    </source>
</reference>
<accession>A0ABW5ISS6</accession>
<evidence type="ECO:0008006" key="3">
    <source>
        <dbReference type="Google" id="ProtNLM"/>
    </source>
</evidence>
<dbReference type="PROSITE" id="PS51257">
    <property type="entry name" value="PROKAR_LIPOPROTEIN"/>
    <property type="match status" value="1"/>
</dbReference>
<organism evidence="1 2">
    <name type="scientific">Pontibacter locisalis</name>
    <dbReference type="NCBI Taxonomy" id="1719035"/>
    <lineage>
        <taxon>Bacteria</taxon>
        <taxon>Pseudomonadati</taxon>
        <taxon>Bacteroidota</taxon>
        <taxon>Cytophagia</taxon>
        <taxon>Cytophagales</taxon>
        <taxon>Hymenobacteraceae</taxon>
        <taxon>Pontibacter</taxon>
    </lineage>
</organism>
<protein>
    <recommendedName>
        <fullName evidence="3">DKNYY family protein</fullName>
    </recommendedName>
</protein>
<dbReference type="EMBL" id="JBHULU010000037">
    <property type="protein sequence ID" value="MFD2516072.1"/>
    <property type="molecule type" value="Genomic_DNA"/>
</dbReference>
<evidence type="ECO:0000313" key="2">
    <source>
        <dbReference type="Proteomes" id="UP001597544"/>
    </source>
</evidence>
<keyword evidence="2" id="KW-1185">Reference proteome</keyword>
<evidence type="ECO:0000313" key="1">
    <source>
        <dbReference type="EMBL" id="MFD2516072.1"/>
    </source>
</evidence>
<comment type="caution">
    <text evidence="1">The sequence shown here is derived from an EMBL/GenBank/DDBJ whole genome shotgun (WGS) entry which is preliminary data.</text>
</comment>
<gene>
    <name evidence="1" type="ORF">ACFSRY_19520</name>
</gene>
<name>A0ABW5ISS6_9BACT</name>
<dbReference type="Proteomes" id="UP001597544">
    <property type="component" value="Unassembled WGS sequence"/>
</dbReference>
<sequence>MLKKGLIFCLLLIGAITGCKENYVEPDPEALGLDYYPLAIGDYRIYNVTDIKFQFNKGDTTRFQMRERVDTTFSDQTNTLTYKIVRSVRPNGNSQWVDDSVLVVSKSNSMVVLTKNNTKYVKLVFPVKEGAVWAGDAYNDKLAAGWAGNNINGKIVYTYDGVGEPYQLNGESFANTVAVKQGDRVDNGAVLSDRKEVYAKGIGLIYRLYNRIDYCSSSDGCTFGEGYKLQGHERHEVLIAHGSR</sequence>
<proteinExistence type="predicted"/>